<dbReference type="InterPro" id="IPR006283">
    <property type="entry name" value="ThiL-like"/>
</dbReference>
<dbReference type="EMBL" id="BART01009990">
    <property type="protein sequence ID" value="GAG83647.1"/>
    <property type="molecule type" value="Genomic_DNA"/>
</dbReference>
<dbReference type="InterPro" id="IPR036676">
    <property type="entry name" value="PurM-like_C_sf"/>
</dbReference>
<protein>
    <recommendedName>
        <fullName evidence="1">PurM-like C-terminal domain-containing protein</fullName>
    </recommendedName>
</protein>
<dbReference type="GO" id="GO:0009228">
    <property type="term" value="P:thiamine biosynthetic process"/>
    <property type="evidence" value="ECO:0007669"/>
    <property type="project" value="InterPro"/>
</dbReference>
<dbReference type="GO" id="GO:0009030">
    <property type="term" value="F:thiamine-phosphate kinase activity"/>
    <property type="evidence" value="ECO:0007669"/>
    <property type="project" value="InterPro"/>
</dbReference>
<organism evidence="2">
    <name type="scientific">marine sediment metagenome</name>
    <dbReference type="NCBI Taxonomy" id="412755"/>
    <lineage>
        <taxon>unclassified sequences</taxon>
        <taxon>metagenomes</taxon>
        <taxon>ecological metagenomes</taxon>
    </lineage>
</organism>
<proteinExistence type="predicted"/>
<gene>
    <name evidence="2" type="ORF">S01H4_21936</name>
</gene>
<reference evidence="2" key="1">
    <citation type="journal article" date="2014" name="Front. Microbiol.">
        <title>High frequency of phylogenetically diverse reductive dehalogenase-homologous genes in deep subseafloor sedimentary metagenomes.</title>
        <authorList>
            <person name="Kawai M."/>
            <person name="Futagami T."/>
            <person name="Toyoda A."/>
            <person name="Takaki Y."/>
            <person name="Nishi S."/>
            <person name="Hori S."/>
            <person name="Arai W."/>
            <person name="Tsubouchi T."/>
            <person name="Morono Y."/>
            <person name="Uchiyama I."/>
            <person name="Ito T."/>
            <person name="Fujiyama A."/>
            <person name="Inagaki F."/>
            <person name="Takami H."/>
        </authorList>
    </citation>
    <scope>NUCLEOTIDE SEQUENCE</scope>
    <source>
        <strain evidence="2">Expedition CK06-06</strain>
    </source>
</reference>
<evidence type="ECO:0000259" key="1">
    <source>
        <dbReference type="Pfam" id="PF02769"/>
    </source>
</evidence>
<evidence type="ECO:0000313" key="2">
    <source>
        <dbReference type="EMBL" id="GAG83647.1"/>
    </source>
</evidence>
<sequence>MSNGGIFGTILQLMRYSEVGANINIEKIVIPPKLIEKGYNLETYIKMFLTTSYILTAPEEKSQQVIKIFKDHDMSANLIGKIIKKAGLKINNGKESLNIIEC</sequence>
<comment type="caution">
    <text evidence="2">The sequence shown here is derived from an EMBL/GenBank/DDBJ whole genome shotgun (WGS) entry which is preliminary data.</text>
</comment>
<feature type="domain" description="PurM-like C-terminal" evidence="1">
    <location>
        <begin position="1"/>
        <end position="89"/>
    </location>
</feature>
<dbReference type="PANTHER" id="PTHR30270">
    <property type="entry name" value="THIAMINE-MONOPHOSPHATE KINASE"/>
    <property type="match status" value="1"/>
</dbReference>
<dbReference type="SUPFAM" id="SSF56042">
    <property type="entry name" value="PurM C-terminal domain-like"/>
    <property type="match status" value="1"/>
</dbReference>
<dbReference type="AlphaFoldDB" id="X1BR54"/>
<dbReference type="Gene3D" id="3.90.650.10">
    <property type="entry name" value="PurM-like C-terminal domain"/>
    <property type="match status" value="1"/>
</dbReference>
<dbReference type="Pfam" id="PF02769">
    <property type="entry name" value="AIRS_C"/>
    <property type="match status" value="1"/>
</dbReference>
<dbReference type="InterPro" id="IPR010918">
    <property type="entry name" value="PurM-like_C_dom"/>
</dbReference>
<dbReference type="PANTHER" id="PTHR30270:SF0">
    <property type="entry name" value="THIAMINE-MONOPHOSPHATE KINASE"/>
    <property type="match status" value="1"/>
</dbReference>
<name>X1BR54_9ZZZZ</name>
<accession>X1BR54</accession>